<dbReference type="EMBL" id="CM044705">
    <property type="protein sequence ID" value="KAI5661256.1"/>
    <property type="molecule type" value="Genomic_DNA"/>
</dbReference>
<sequence>MDLETENRIAAMLLKEAAELRRQAEKEGVEVYLRQPKPRGRPNSRFLTATVLGVQQANRNVEENEMWRSRQKELELDNHLRRRTRDEDSGPNRLRDSKESGRTSKRRHAIDGDIGPSCSSRKRMNEDSDIREDEGLRDEEVDEFLHSRIKRGRGAVGSRMDETGPYLPSSSDIGGKQSITPLTDKREWQEKRVVLGPEKPSSISECSEDESDREMQMTKKVRSNKEDSGKHKSKEKSRSKDKKKKKRERKEKKRSSKHWK</sequence>
<protein>
    <submittedName>
        <fullName evidence="1">Uncharacterized protein</fullName>
    </submittedName>
</protein>
<accession>A0ACC0AKL1</accession>
<organism evidence="1 2">
    <name type="scientific">Catharanthus roseus</name>
    <name type="common">Madagascar periwinkle</name>
    <name type="synonym">Vinca rosea</name>
    <dbReference type="NCBI Taxonomy" id="4058"/>
    <lineage>
        <taxon>Eukaryota</taxon>
        <taxon>Viridiplantae</taxon>
        <taxon>Streptophyta</taxon>
        <taxon>Embryophyta</taxon>
        <taxon>Tracheophyta</taxon>
        <taxon>Spermatophyta</taxon>
        <taxon>Magnoliopsida</taxon>
        <taxon>eudicotyledons</taxon>
        <taxon>Gunneridae</taxon>
        <taxon>Pentapetalae</taxon>
        <taxon>asterids</taxon>
        <taxon>lamiids</taxon>
        <taxon>Gentianales</taxon>
        <taxon>Apocynaceae</taxon>
        <taxon>Rauvolfioideae</taxon>
        <taxon>Vinceae</taxon>
        <taxon>Catharanthinae</taxon>
        <taxon>Catharanthus</taxon>
    </lineage>
</organism>
<comment type="caution">
    <text evidence="1">The sequence shown here is derived from an EMBL/GenBank/DDBJ whole genome shotgun (WGS) entry which is preliminary data.</text>
</comment>
<evidence type="ECO:0000313" key="2">
    <source>
        <dbReference type="Proteomes" id="UP001060085"/>
    </source>
</evidence>
<reference evidence="2" key="1">
    <citation type="journal article" date="2023" name="Nat. Plants">
        <title>Single-cell RNA sequencing provides a high-resolution roadmap for understanding the multicellular compartmentation of specialized metabolism.</title>
        <authorList>
            <person name="Sun S."/>
            <person name="Shen X."/>
            <person name="Li Y."/>
            <person name="Li Y."/>
            <person name="Wang S."/>
            <person name="Li R."/>
            <person name="Zhang H."/>
            <person name="Shen G."/>
            <person name="Guo B."/>
            <person name="Wei J."/>
            <person name="Xu J."/>
            <person name="St-Pierre B."/>
            <person name="Chen S."/>
            <person name="Sun C."/>
        </authorList>
    </citation>
    <scope>NUCLEOTIDE SEQUENCE [LARGE SCALE GENOMIC DNA]</scope>
</reference>
<name>A0ACC0AKL1_CATRO</name>
<gene>
    <name evidence="1" type="ORF">M9H77_20579</name>
</gene>
<evidence type="ECO:0000313" key="1">
    <source>
        <dbReference type="EMBL" id="KAI5661256.1"/>
    </source>
</evidence>
<dbReference type="Proteomes" id="UP001060085">
    <property type="component" value="Linkage Group LG05"/>
</dbReference>
<keyword evidence="2" id="KW-1185">Reference proteome</keyword>
<proteinExistence type="predicted"/>